<dbReference type="Proteomes" id="UP001456524">
    <property type="component" value="Unassembled WGS sequence"/>
</dbReference>
<accession>A0ABR1Y7Q6</accession>
<protein>
    <submittedName>
        <fullName evidence="1">Uncharacterized protein</fullName>
    </submittedName>
</protein>
<comment type="caution">
    <text evidence="1">The sequence shown here is derived from an EMBL/GenBank/DDBJ whole genome shotgun (WGS) entry which is preliminary data.</text>
</comment>
<organism evidence="1 2">
    <name type="scientific">Phyllosticta citrichinensis</name>
    <dbReference type="NCBI Taxonomy" id="1130410"/>
    <lineage>
        <taxon>Eukaryota</taxon>
        <taxon>Fungi</taxon>
        <taxon>Dikarya</taxon>
        <taxon>Ascomycota</taxon>
        <taxon>Pezizomycotina</taxon>
        <taxon>Dothideomycetes</taxon>
        <taxon>Dothideomycetes incertae sedis</taxon>
        <taxon>Botryosphaeriales</taxon>
        <taxon>Phyllostictaceae</taxon>
        <taxon>Phyllosticta</taxon>
    </lineage>
</organism>
<evidence type="ECO:0000313" key="1">
    <source>
        <dbReference type="EMBL" id="KAK8177619.1"/>
    </source>
</evidence>
<dbReference type="EMBL" id="JBBWUH010000001">
    <property type="protein sequence ID" value="KAK8177619.1"/>
    <property type="molecule type" value="Genomic_DNA"/>
</dbReference>
<evidence type="ECO:0000313" key="2">
    <source>
        <dbReference type="Proteomes" id="UP001456524"/>
    </source>
</evidence>
<sequence length="191" mass="21356">MILAAWLARTRTTQTPPHHLDKCRRTLPTRSTPPRLASSRLAHDHHFRHEQHPFSLSFPFLCPLPLPPRAHHAGDVVVPVLVLAPVPVCPCRPLSLLLQTCVCPFCSPFLPPLPYNPTSQPSSAPPRAMMHARLPWRHGALGPSSPLAQFAPFPVCHRPTDTWVKLQRRERDRDEGGGCHALSTCVCCLRR</sequence>
<proteinExistence type="predicted"/>
<gene>
    <name evidence="1" type="ORF">IWX90DRAFT_421416</name>
</gene>
<reference evidence="1 2" key="1">
    <citation type="journal article" date="2022" name="G3 (Bethesda)">
        <title>Enemy or ally: a genomic approach to elucidate the lifestyle of Phyllosticta citrichinaensis.</title>
        <authorList>
            <person name="Buijs V.A."/>
            <person name="Groenewald J.Z."/>
            <person name="Haridas S."/>
            <person name="LaButti K.M."/>
            <person name="Lipzen A."/>
            <person name="Martin F.M."/>
            <person name="Barry K."/>
            <person name="Grigoriev I.V."/>
            <person name="Crous P.W."/>
            <person name="Seidl M.F."/>
        </authorList>
    </citation>
    <scope>NUCLEOTIDE SEQUENCE [LARGE SCALE GENOMIC DNA]</scope>
    <source>
        <strain evidence="1 2">CBS 129764</strain>
    </source>
</reference>
<name>A0ABR1Y7Q6_9PEZI</name>
<keyword evidence="2" id="KW-1185">Reference proteome</keyword>